<evidence type="ECO:0000313" key="2">
    <source>
        <dbReference type="EMBL" id="KAI3913781.1"/>
    </source>
</evidence>
<protein>
    <submittedName>
        <fullName evidence="2">Uncharacterized protein</fullName>
    </submittedName>
</protein>
<keyword evidence="3" id="KW-1185">Reference proteome</keyword>
<feature type="region of interest" description="Disordered" evidence="1">
    <location>
        <begin position="129"/>
        <end position="171"/>
    </location>
</feature>
<dbReference type="Proteomes" id="UP001202328">
    <property type="component" value="Unassembled WGS sequence"/>
</dbReference>
<dbReference type="AlphaFoldDB" id="A0AAD4SNN3"/>
<proteinExistence type="predicted"/>
<comment type="caution">
    <text evidence="2">The sequence shown here is derived from an EMBL/GenBank/DDBJ whole genome shotgun (WGS) entry which is preliminary data.</text>
</comment>
<evidence type="ECO:0000256" key="1">
    <source>
        <dbReference type="SAM" id="MobiDB-lite"/>
    </source>
</evidence>
<organism evidence="2 3">
    <name type="scientific">Papaver atlanticum</name>
    <dbReference type="NCBI Taxonomy" id="357466"/>
    <lineage>
        <taxon>Eukaryota</taxon>
        <taxon>Viridiplantae</taxon>
        <taxon>Streptophyta</taxon>
        <taxon>Embryophyta</taxon>
        <taxon>Tracheophyta</taxon>
        <taxon>Spermatophyta</taxon>
        <taxon>Magnoliopsida</taxon>
        <taxon>Ranunculales</taxon>
        <taxon>Papaveraceae</taxon>
        <taxon>Papaveroideae</taxon>
        <taxon>Papaver</taxon>
    </lineage>
</organism>
<name>A0AAD4SNN3_9MAGN</name>
<accession>A0AAD4SNN3</accession>
<dbReference type="EMBL" id="JAJJMB010009441">
    <property type="protein sequence ID" value="KAI3913781.1"/>
    <property type="molecule type" value="Genomic_DNA"/>
</dbReference>
<evidence type="ECO:0000313" key="3">
    <source>
        <dbReference type="Proteomes" id="UP001202328"/>
    </source>
</evidence>
<sequence>MSSLSNLQEEIQTKVNWILAVIQMNGFDIHGSGQVDVIGKHEDAWDEASIKPLKEELPKILVEENTKVGSTEQTALYARIIQVFDAGDEASRKSQKEGVLKIVEEESSKQNVETKAKVIDENDGLIVDKDSVDSSKETEYAESVDRCGKEFKAKQEASRNSGEEPPLKKKS</sequence>
<reference evidence="2" key="1">
    <citation type="submission" date="2022-04" db="EMBL/GenBank/DDBJ databases">
        <title>A functionally conserved STORR gene fusion in Papaver species that diverged 16.8 million years ago.</title>
        <authorList>
            <person name="Catania T."/>
        </authorList>
    </citation>
    <scope>NUCLEOTIDE SEQUENCE</scope>
    <source>
        <strain evidence="2">S-188037</strain>
    </source>
</reference>
<gene>
    <name evidence="2" type="ORF">MKW98_011842</name>
</gene>